<keyword evidence="7 8" id="KW-0472">Membrane</keyword>
<keyword evidence="4 8" id="KW-1278">Translocase</keyword>
<feature type="transmembrane region" description="Helical" evidence="8">
    <location>
        <begin position="73"/>
        <end position="93"/>
    </location>
</feature>
<proteinExistence type="inferred from homology"/>
<keyword evidence="2 8" id="KW-0813">Transport</keyword>
<dbReference type="Pfam" id="PF02508">
    <property type="entry name" value="Rnf-Nqr"/>
    <property type="match status" value="1"/>
</dbReference>
<dbReference type="PIRSF" id="PIRSF006102">
    <property type="entry name" value="NQR_DE"/>
    <property type="match status" value="1"/>
</dbReference>
<dbReference type="EC" id="7.-.-.-" evidence="8"/>
<evidence type="ECO:0000313" key="10">
    <source>
        <dbReference type="Proteomes" id="UP000241238"/>
    </source>
</evidence>
<comment type="function">
    <text evidence="8">Part of a membrane-bound complex that couples electron transfer with translocation of ions across the membrane.</text>
</comment>
<dbReference type="Proteomes" id="UP000241238">
    <property type="component" value="Chromosome"/>
</dbReference>
<evidence type="ECO:0000256" key="2">
    <source>
        <dbReference type="ARBA" id="ARBA00022448"/>
    </source>
</evidence>
<dbReference type="HAMAP" id="MF_00478">
    <property type="entry name" value="RsxE_RnfE"/>
    <property type="match status" value="1"/>
</dbReference>
<dbReference type="InterPro" id="IPR010968">
    <property type="entry name" value="RnfE"/>
</dbReference>
<dbReference type="RefSeq" id="WP_005951806.1">
    <property type="nucleotide sequence ID" value="NZ_CP028103.1"/>
</dbReference>
<evidence type="ECO:0000313" key="9">
    <source>
        <dbReference type="EMBL" id="AVQ30556.1"/>
    </source>
</evidence>
<name>A0ABN5JGJ9_FUSVA</name>
<dbReference type="NCBIfam" id="NF009070">
    <property type="entry name" value="PRK12405.1"/>
    <property type="match status" value="1"/>
</dbReference>
<reference evidence="10" key="1">
    <citation type="journal article" date="2018" name="MSphere">
        <title>Fusobacterium Genomics Using MinION and Illumina Sequencing Enables Genome Completion and Correction.</title>
        <authorList>
            <person name="Todd S.M."/>
            <person name="Settlage R.E."/>
            <person name="Lahmers K.K."/>
            <person name="Slade D.J."/>
        </authorList>
    </citation>
    <scope>NUCLEOTIDE SEQUENCE [LARGE SCALE GENOMIC DNA]</scope>
    <source>
        <strain evidence="10">ATCC 27725</strain>
    </source>
</reference>
<dbReference type="EMBL" id="CP028103">
    <property type="protein sequence ID" value="AVQ30556.1"/>
    <property type="molecule type" value="Genomic_DNA"/>
</dbReference>
<protein>
    <recommendedName>
        <fullName evidence="8">Ion-translocating oxidoreductase complex subunit E</fullName>
        <ecNumber evidence="8">7.-.-.-</ecNumber>
    </recommendedName>
    <alternativeName>
        <fullName evidence="8">Rnf electron transport complex subunit E</fullName>
    </alternativeName>
</protein>
<dbReference type="NCBIfam" id="TIGR01948">
    <property type="entry name" value="rnfE"/>
    <property type="match status" value="1"/>
</dbReference>
<comment type="similarity">
    <text evidence="8">Belongs to the NqrDE/RnfAE family.</text>
</comment>
<evidence type="ECO:0000256" key="6">
    <source>
        <dbReference type="ARBA" id="ARBA00022989"/>
    </source>
</evidence>
<keyword evidence="6 8" id="KW-1133">Transmembrane helix</keyword>
<dbReference type="PANTHER" id="PTHR30586:SF0">
    <property type="entry name" value="ION-TRANSLOCATING OXIDOREDUCTASE COMPLEX SUBUNIT E"/>
    <property type="match status" value="1"/>
</dbReference>
<sequence length="203" mass="21411">MEKNNYGKIFFEGIFTGNPVFILLLGLCPTLGVTSSAINGMSMGLAVVAVLACSNVLISAFKKLIPDQVRIPAFIMIIASLVTIVEMVMKAYTPDLYKVLGLFIPLIVVNCIVLGRAESFASKNGVLASLVDGVGTGLGFTLSLTVLGAIREALGNGSVFNIKFAPEGFTPALIFILAPGAFLTIGCIIATLNYLKMKKSKEG</sequence>
<comment type="subunit">
    <text evidence="8">The complex is composed of six subunits: RnfA, RnfB, RnfC, RnfD, RnfE and RnfG.</text>
</comment>
<feature type="transmembrane region" description="Helical" evidence="8">
    <location>
        <begin position="99"/>
        <end position="115"/>
    </location>
</feature>
<accession>A0ABN5JGJ9</accession>
<gene>
    <name evidence="8" type="primary">rnfE</name>
    <name evidence="9" type="ORF">C4N18_04725</name>
</gene>
<evidence type="ECO:0000256" key="3">
    <source>
        <dbReference type="ARBA" id="ARBA00022692"/>
    </source>
</evidence>
<organism evidence="9 10">
    <name type="scientific">Fusobacterium varium ATCC 27725</name>
    <dbReference type="NCBI Taxonomy" id="469618"/>
    <lineage>
        <taxon>Bacteria</taxon>
        <taxon>Fusobacteriati</taxon>
        <taxon>Fusobacteriota</taxon>
        <taxon>Fusobacteriia</taxon>
        <taxon>Fusobacteriales</taxon>
        <taxon>Fusobacteriaceae</taxon>
        <taxon>Fusobacterium</taxon>
    </lineage>
</organism>
<keyword evidence="10" id="KW-1185">Reference proteome</keyword>
<evidence type="ECO:0000256" key="4">
    <source>
        <dbReference type="ARBA" id="ARBA00022967"/>
    </source>
</evidence>
<keyword evidence="5 8" id="KW-0249">Electron transport</keyword>
<keyword evidence="3 8" id="KW-0812">Transmembrane</keyword>
<comment type="subcellular location">
    <subcellularLocation>
        <location evidence="8">Cell membrane</location>
        <topology evidence="8">Multi-pass membrane protein</topology>
    </subcellularLocation>
    <subcellularLocation>
        <location evidence="1">Endomembrane system</location>
        <topology evidence="1">Multi-pass membrane protein</topology>
    </subcellularLocation>
</comment>
<feature type="transmembrane region" description="Helical" evidence="8">
    <location>
        <begin position="38"/>
        <end position="61"/>
    </location>
</feature>
<dbReference type="InterPro" id="IPR003667">
    <property type="entry name" value="NqrDE/RnfAE"/>
</dbReference>
<evidence type="ECO:0000256" key="5">
    <source>
        <dbReference type="ARBA" id="ARBA00022982"/>
    </source>
</evidence>
<evidence type="ECO:0000256" key="7">
    <source>
        <dbReference type="ARBA" id="ARBA00023136"/>
    </source>
</evidence>
<feature type="transmembrane region" description="Helical" evidence="8">
    <location>
        <begin position="127"/>
        <end position="150"/>
    </location>
</feature>
<feature type="transmembrane region" description="Helical" evidence="8">
    <location>
        <begin position="9"/>
        <end position="32"/>
    </location>
</feature>
<dbReference type="GeneID" id="77467287"/>
<feature type="transmembrane region" description="Helical" evidence="8">
    <location>
        <begin position="170"/>
        <end position="195"/>
    </location>
</feature>
<keyword evidence="8" id="KW-1003">Cell membrane</keyword>
<evidence type="ECO:0000256" key="1">
    <source>
        <dbReference type="ARBA" id="ARBA00004127"/>
    </source>
</evidence>
<dbReference type="PANTHER" id="PTHR30586">
    <property type="entry name" value="ELECTRON TRANSPORT COMPLEX PROTEIN RNFE"/>
    <property type="match status" value="1"/>
</dbReference>
<evidence type="ECO:0000256" key="8">
    <source>
        <dbReference type="HAMAP-Rule" id="MF_00478"/>
    </source>
</evidence>